<proteinExistence type="predicted"/>
<dbReference type="PIRSF" id="PIRSF027386">
    <property type="entry name" value="UCP027386_ABC_sbc_TM0202"/>
    <property type="match status" value="1"/>
</dbReference>
<name>A0A1G5L1Y2_9FIRM</name>
<evidence type="ECO:0000313" key="1">
    <source>
        <dbReference type="EMBL" id="SCZ06441.1"/>
    </source>
</evidence>
<evidence type="ECO:0000313" key="2">
    <source>
        <dbReference type="Proteomes" id="UP000198636"/>
    </source>
</evidence>
<reference evidence="1 2" key="1">
    <citation type="submission" date="2016-10" db="EMBL/GenBank/DDBJ databases">
        <authorList>
            <person name="de Groot N.N."/>
        </authorList>
    </citation>
    <scope>NUCLEOTIDE SEQUENCE [LARGE SCALE GENOMIC DNA]</scope>
    <source>
        <strain evidence="1 2">DSM 18978</strain>
    </source>
</reference>
<sequence>MMINTVLKKAVTLICITFFVLTISSCSLVKDSKTTDEATYNNDNGIIPVEKINFNVGALKGPTGMGMVELIDKSENGDSSLKYNFTLVGSPDDLVGKIINGEVDVAAIPTNLALLLYNRTEGKVQLVAVNTLGVLYILENGNSINTMDDLKGKTVYTSGKGASPDYIFQYIMRENNLIIDKDVILDYKLQHSELAAALVEGDVDIALLPQPHVTSAIMKNEKLRIALDITEEWNSVMSTNGELAMGCIIVQRKFAEENPDALRIFLDEYKQSVIFVNYEIDKAAELIEKYHILPNAAIAKRAIPYSNIVYLDAQEAKSFLQEYYKVLFDFDPKSVGGRLADEGFYYKKDQ</sequence>
<dbReference type="SUPFAM" id="SSF53850">
    <property type="entry name" value="Periplasmic binding protein-like II"/>
    <property type="match status" value="1"/>
</dbReference>
<accession>A0A1G5L1Y2</accession>
<dbReference type="EMBL" id="FMUS01000035">
    <property type="protein sequence ID" value="SCZ06441.1"/>
    <property type="molecule type" value="Genomic_DNA"/>
</dbReference>
<dbReference type="PANTHER" id="PTHR30024">
    <property type="entry name" value="ALIPHATIC SULFONATES-BINDING PROTEIN-RELATED"/>
    <property type="match status" value="1"/>
</dbReference>
<dbReference type="Proteomes" id="UP000198636">
    <property type="component" value="Unassembled WGS sequence"/>
</dbReference>
<dbReference type="RefSeq" id="WP_242877038.1">
    <property type="nucleotide sequence ID" value="NZ_FMUS01000035.1"/>
</dbReference>
<dbReference type="Gene3D" id="3.40.190.10">
    <property type="entry name" value="Periplasmic binding protein-like II"/>
    <property type="match status" value="2"/>
</dbReference>
<keyword evidence="2" id="KW-1185">Reference proteome</keyword>
<organism evidence="1 2">
    <name type="scientific">Alkaliphilus peptidifermentans DSM 18978</name>
    <dbReference type="NCBI Taxonomy" id="1120976"/>
    <lineage>
        <taxon>Bacteria</taxon>
        <taxon>Bacillati</taxon>
        <taxon>Bacillota</taxon>
        <taxon>Clostridia</taxon>
        <taxon>Peptostreptococcales</taxon>
        <taxon>Natronincolaceae</taxon>
        <taxon>Alkaliphilus</taxon>
    </lineage>
</organism>
<dbReference type="InterPro" id="IPR027024">
    <property type="entry name" value="UCP027386_ABC_sbc_TM0202"/>
</dbReference>
<dbReference type="PANTHER" id="PTHR30024:SF46">
    <property type="entry name" value="ABC TRANSPORTER, SUBSTRATE-BINDING LIPOPROTEIN"/>
    <property type="match status" value="1"/>
</dbReference>
<dbReference type="Pfam" id="PF12974">
    <property type="entry name" value="Phosphonate-bd"/>
    <property type="match status" value="1"/>
</dbReference>
<protein>
    <submittedName>
        <fullName evidence="1">NitT/TauT family transport system substrate-binding protein</fullName>
    </submittedName>
</protein>
<gene>
    <name evidence="1" type="ORF">SAMN03080606_03950</name>
</gene>
<dbReference type="STRING" id="1120976.SAMN03080606_03950"/>
<dbReference type="AlphaFoldDB" id="A0A1G5L1Y2"/>